<gene>
    <name evidence="2" type="ORF">JK386_14710</name>
</gene>
<reference evidence="2" key="1">
    <citation type="submission" date="2021-01" db="EMBL/GenBank/DDBJ databases">
        <title>Novel species in genus Nocardioides.</title>
        <authorList>
            <person name="Zhang G."/>
        </authorList>
    </citation>
    <scope>NUCLEOTIDE SEQUENCE</scope>
    <source>
        <strain evidence="2">Zg-536</strain>
    </source>
</reference>
<accession>A0A938YBW4</accession>
<evidence type="ECO:0000313" key="2">
    <source>
        <dbReference type="EMBL" id="MBM9461151.1"/>
    </source>
</evidence>
<dbReference type="EMBL" id="JAERTX010000014">
    <property type="protein sequence ID" value="MBM9461151.1"/>
    <property type="molecule type" value="Genomic_DNA"/>
</dbReference>
<sequence length="107" mass="11497">MVVVGVILILIGALGILAGLFGTDTEAVSSGGRSEVHATFLGIEMSATAVFLLGVACAVLVLSGLWCTKVGAKQNWRRHQERKRLEELSGKLENVEYDRRRQADDGA</sequence>
<keyword evidence="1" id="KW-0472">Membrane</keyword>
<keyword evidence="3" id="KW-1185">Reference proteome</keyword>
<dbReference type="Proteomes" id="UP000663791">
    <property type="component" value="Unassembled WGS sequence"/>
</dbReference>
<evidence type="ECO:0000256" key="1">
    <source>
        <dbReference type="SAM" id="Phobius"/>
    </source>
</evidence>
<proteinExistence type="predicted"/>
<name>A0A938YBW4_9ACTN</name>
<evidence type="ECO:0000313" key="3">
    <source>
        <dbReference type="Proteomes" id="UP000663791"/>
    </source>
</evidence>
<organism evidence="2 3">
    <name type="scientific">Nocardioides faecalis</name>
    <dbReference type="NCBI Taxonomy" id="2803858"/>
    <lineage>
        <taxon>Bacteria</taxon>
        <taxon>Bacillati</taxon>
        <taxon>Actinomycetota</taxon>
        <taxon>Actinomycetes</taxon>
        <taxon>Propionibacteriales</taxon>
        <taxon>Nocardioidaceae</taxon>
        <taxon>Nocardioides</taxon>
    </lineage>
</organism>
<dbReference type="AlphaFoldDB" id="A0A938YBW4"/>
<feature type="transmembrane region" description="Helical" evidence="1">
    <location>
        <begin position="46"/>
        <end position="68"/>
    </location>
</feature>
<comment type="caution">
    <text evidence="2">The sequence shown here is derived from an EMBL/GenBank/DDBJ whole genome shotgun (WGS) entry which is preliminary data.</text>
</comment>
<keyword evidence="1" id="KW-0812">Transmembrane</keyword>
<dbReference type="RefSeq" id="WP_205292472.1">
    <property type="nucleotide sequence ID" value="NZ_CP074406.1"/>
</dbReference>
<keyword evidence="1" id="KW-1133">Transmembrane helix</keyword>
<protein>
    <submittedName>
        <fullName evidence="2">Uncharacterized protein</fullName>
    </submittedName>
</protein>